<feature type="compositionally biased region" description="Polar residues" evidence="1">
    <location>
        <begin position="425"/>
        <end position="436"/>
    </location>
</feature>
<dbReference type="OMA" id="INCKPTP"/>
<reference evidence="3" key="1">
    <citation type="submission" date="2005-09" db="EMBL/GenBank/DDBJ databases">
        <title>Annotation of the Aspergillus terreus NIH2624 genome.</title>
        <authorList>
            <person name="Birren B.W."/>
            <person name="Lander E.S."/>
            <person name="Galagan J.E."/>
            <person name="Nusbaum C."/>
            <person name="Devon K."/>
            <person name="Henn M."/>
            <person name="Ma L.-J."/>
            <person name="Jaffe D.B."/>
            <person name="Butler J."/>
            <person name="Alvarez P."/>
            <person name="Gnerre S."/>
            <person name="Grabherr M."/>
            <person name="Kleber M."/>
            <person name="Mauceli E.W."/>
            <person name="Brockman W."/>
            <person name="Rounsley S."/>
            <person name="Young S.K."/>
            <person name="LaButti K."/>
            <person name="Pushparaj V."/>
            <person name="DeCaprio D."/>
            <person name="Crawford M."/>
            <person name="Koehrsen M."/>
            <person name="Engels R."/>
            <person name="Montgomery P."/>
            <person name="Pearson M."/>
            <person name="Howarth C."/>
            <person name="Larson L."/>
            <person name="Luoma S."/>
            <person name="White J."/>
            <person name="Alvarado L."/>
            <person name="Kodira C.D."/>
            <person name="Zeng Q."/>
            <person name="Oleary S."/>
            <person name="Yandava C."/>
            <person name="Denning D.W."/>
            <person name="Nierman W.C."/>
            <person name="Milne T."/>
            <person name="Madden K."/>
        </authorList>
    </citation>
    <scope>NUCLEOTIDE SEQUENCE [LARGE SCALE GENOMIC DNA]</scope>
    <source>
        <strain evidence="3">NIH 2624 / FGSC A1156</strain>
    </source>
</reference>
<evidence type="ECO:0000313" key="2">
    <source>
        <dbReference type="EMBL" id="EAU39540.1"/>
    </source>
</evidence>
<dbReference type="HOGENOM" id="CLU_013856_0_0_1"/>
<dbReference type="RefSeq" id="XP_001210980.1">
    <property type="nucleotide sequence ID" value="XM_001210980.1"/>
</dbReference>
<feature type="compositionally biased region" description="Polar residues" evidence="1">
    <location>
        <begin position="501"/>
        <end position="510"/>
    </location>
</feature>
<accession>Q0CZJ0</accession>
<sequence length="606" mass="66059">MSTLRVPESGLSLCRDNLANDSPVKPTQIMRLNLAQSTLDDLIHLEVQKAKEDTAATDQALANLELSLNAFERGKESKKTHIITDIDQVRALRAGDSRSSTGRQAALLAGKPSSKVEWEKDRLLKNAANRSLSSSPALGVTRSPTALAPLTPTSAPLAQNKDRVRLEALKVPLIHLLAVRAVSTKFLAKQTRASIEDCDALARQHYGIENKFNPEKEETGEKGKCLSPPRFSDGAQSRRLSLLASKSKKMAKKGDTTGPATDKASGNGRVTPTPRSAPMTQKKPADKKAPAKSTTAKKNPTNSTLTGRVLKNRDRKATSKPDGKFKSAEFVHDSDEDDTDMADASASEQPAPEKPKPQPKAPVKQTKPTVTREPFHVPTPRVDPPERAPPKAESPSKTAAKSPATKRLPSSRPPAQKSPQKPSPLGSSPPTNASDIQSRSRSSSQNNSASSSSSSPLITQLSRPKKPITDTTDPAKPRTNGVIRPPSAVNPLKRKAELDRPSTTPAQGRTTGDLEHKRRRAVSTSSGSTTGSASPPLSREILLQQLREKSRRFKQRYAKYRALHDAMASHPDPPRAEMDRLEKFHAQLQLMKKEIWDEDRRLRHDL</sequence>
<dbReference type="Proteomes" id="UP000007963">
    <property type="component" value="Unassembled WGS sequence"/>
</dbReference>
<dbReference type="AlphaFoldDB" id="Q0CZJ0"/>
<feature type="compositionally biased region" description="Basic and acidic residues" evidence="1">
    <location>
        <begin position="211"/>
        <end position="224"/>
    </location>
</feature>
<dbReference type="STRING" id="341663.Q0CZJ0"/>
<name>Q0CZJ0_ASPTN</name>
<dbReference type="GO" id="GO:0016567">
    <property type="term" value="P:protein ubiquitination"/>
    <property type="evidence" value="ECO:0007669"/>
    <property type="project" value="UniProtKB-UniPathway"/>
</dbReference>
<feature type="compositionally biased region" description="Low complexity" evidence="1">
    <location>
        <begin position="523"/>
        <end position="534"/>
    </location>
</feature>
<protein>
    <submittedName>
        <fullName evidence="2">Uncharacterized protein</fullName>
    </submittedName>
</protein>
<evidence type="ECO:0000313" key="3">
    <source>
        <dbReference type="Proteomes" id="UP000007963"/>
    </source>
</evidence>
<feature type="compositionally biased region" description="Low complexity" evidence="1">
    <location>
        <begin position="413"/>
        <end position="424"/>
    </location>
</feature>
<gene>
    <name evidence="2" type="ORF">ATEG_00894</name>
</gene>
<feature type="compositionally biased region" description="Low complexity" evidence="1">
    <location>
        <begin position="437"/>
        <end position="455"/>
    </location>
</feature>
<proteinExistence type="predicted"/>
<feature type="region of interest" description="Disordered" evidence="1">
    <location>
        <begin position="211"/>
        <end position="540"/>
    </location>
</feature>
<dbReference type="eggNOG" id="ENOG502S5YD">
    <property type="taxonomic scope" value="Eukaryota"/>
</dbReference>
<dbReference type="GeneID" id="4355655"/>
<feature type="compositionally biased region" description="Low complexity" evidence="1">
    <location>
        <begin position="291"/>
        <end position="304"/>
    </location>
</feature>
<dbReference type="UniPathway" id="UPA00143"/>
<feature type="region of interest" description="Disordered" evidence="1">
    <location>
        <begin position="133"/>
        <end position="154"/>
    </location>
</feature>
<dbReference type="EMBL" id="CH476594">
    <property type="protein sequence ID" value="EAU39540.1"/>
    <property type="molecule type" value="Genomic_DNA"/>
</dbReference>
<feature type="compositionally biased region" description="Basic and acidic residues" evidence="1">
    <location>
        <begin position="311"/>
        <end position="333"/>
    </location>
</feature>
<dbReference type="VEuPathDB" id="FungiDB:ATEG_00894"/>
<evidence type="ECO:0000256" key="1">
    <source>
        <dbReference type="SAM" id="MobiDB-lite"/>
    </source>
</evidence>
<feature type="compositionally biased region" description="Low complexity" evidence="1">
    <location>
        <begin position="361"/>
        <end position="371"/>
    </location>
</feature>
<organism evidence="2 3">
    <name type="scientific">Aspergillus terreus (strain NIH 2624 / FGSC A1156)</name>
    <dbReference type="NCBI Taxonomy" id="341663"/>
    <lineage>
        <taxon>Eukaryota</taxon>
        <taxon>Fungi</taxon>
        <taxon>Dikarya</taxon>
        <taxon>Ascomycota</taxon>
        <taxon>Pezizomycotina</taxon>
        <taxon>Eurotiomycetes</taxon>
        <taxon>Eurotiomycetidae</taxon>
        <taxon>Eurotiales</taxon>
        <taxon>Aspergillaceae</taxon>
        <taxon>Aspergillus</taxon>
        <taxon>Aspergillus subgen. Circumdati</taxon>
    </lineage>
</organism>
<dbReference type="OrthoDB" id="2587563at2759"/>